<dbReference type="SMART" id="SM00228">
    <property type="entry name" value="PDZ"/>
    <property type="match status" value="1"/>
</dbReference>
<dbReference type="GO" id="GO:0004252">
    <property type="term" value="F:serine-type endopeptidase activity"/>
    <property type="evidence" value="ECO:0007669"/>
    <property type="project" value="TreeGrafter"/>
</dbReference>
<dbReference type="PROSITE" id="PS50106">
    <property type="entry name" value="PDZ"/>
    <property type="match status" value="1"/>
</dbReference>
<dbReference type="Gene3D" id="2.30.42.10">
    <property type="match status" value="1"/>
</dbReference>
<accession>A0A0T6B778</accession>
<dbReference type="SUPFAM" id="SSF50156">
    <property type="entry name" value="PDZ domain-like"/>
    <property type="match status" value="1"/>
</dbReference>
<dbReference type="AlphaFoldDB" id="A0A0T6B778"/>
<keyword evidence="3" id="KW-0645">Protease</keyword>
<comment type="caution">
    <text evidence="5">The sequence shown here is derived from an EMBL/GenBank/DDBJ whole genome shotgun (WGS) entry which is preliminary data.</text>
</comment>
<name>A0A0T6B778_9SCAR</name>
<evidence type="ECO:0000256" key="2">
    <source>
        <dbReference type="ARBA" id="ARBA00010541"/>
    </source>
</evidence>
<dbReference type="GO" id="GO:0043065">
    <property type="term" value="P:positive regulation of apoptotic process"/>
    <property type="evidence" value="ECO:0007669"/>
    <property type="project" value="TreeGrafter"/>
</dbReference>
<dbReference type="GO" id="GO:0016020">
    <property type="term" value="C:membrane"/>
    <property type="evidence" value="ECO:0007669"/>
    <property type="project" value="UniProtKB-SubCell"/>
</dbReference>
<evidence type="ECO:0000313" key="6">
    <source>
        <dbReference type="Proteomes" id="UP000051574"/>
    </source>
</evidence>
<evidence type="ECO:0000256" key="1">
    <source>
        <dbReference type="ARBA" id="ARBA00004167"/>
    </source>
</evidence>
<dbReference type="InterPro" id="IPR041489">
    <property type="entry name" value="PDZ_6"/>
</dbReference>
<dbReference type="InterPro" id="IPR036034">
    <property type="entry name" value="PDZ_sf"/>
</dbReference>
<keyword evidence="3" id="KW-0720">Serine protease</keyword>
<dbReference type="GO" id="GO:0006508">
    <property type="term" value="P:proteolysis"/>
    <property type="evidence" value="ECO:0007669"/>
    <property type="project" value="TreeGrafter"/>
</dbReference>
<comment type="similarity">
    <text evidence="2">Belongs to the peptidase S1C family.</text>
</comment>
<protein>
    <submittedName>
        <fullName evidence="5">PDZ domain-containing protein</fullName>
    </submittedName>
</protein>
<dbReference type="PANTHER" id="PTHR22939">
    <property type="entry name" value="SERINE PROTEASE FAMILY S1C HTRA-RELATED"/>
    <property type="match status" value="1"/>
</dbReference>
<evidence type="ECO:0000313" key="5">
    <source>
        <dbReference type="EMBL" id="KRT83137.1"/>
    </source>
</evidence>
<reference evidence="5 6" key="1">
    <citation type="submission" date="2015-09" db="EMBL/GenBank/DDBJ databases">
        <title>Draft genome of the scarab beetle Oryctes borbonicus.</title>
        <authorList>
            <person name="Meyer J.M."/>
            <person name="Markov G.V."/>
            <person name="Baskaran P."/>
            <person name="Herrmann M."/>
            <person name="Sommer R.J."/>
            <person name="Roedelsperger C."/>
        </authorList>
    </citation>
    <scope>NUCLEOTIDE SEQUENCE [LARGE SCALE GENOMIC DNA]</scope>
    <source>
        <strain evidence="5">OB123</strain>
        <tissue evidence="5">Whole animal</tissue>
    </source>
</reference>
<feature type="domain" description="PDZ" evidence="4">
    <location>
        <begin position="84"/>
        <end position="119"/>
    </location>
</feature>
<dbReference type="EMBL" id="LJIG01009409">
    <property type="protein sequence ID" value="KRT83137.1"/>
    <property type="molecule type" value="Genomic_DNA"/>
</dbReference>
<sequence length="154" mass="17488">MRMWLRANLMPKLKCDYMMEPYKDLNEILDYVKQFLNNAQGVSKVPSEGAKRRYVGITMLTLTPEIISELRQRNQPVPDNVKYGVLVWKVMYGSPAHLGGLQPGDIVTKINKTDITSATDVYNILADKSIRNLQINVIRLGKEIAIKIAPEDIN</sequence>
<dbReference type="InterPro" id="IPR001478">
    <property type="entry name" value="PDZ"/>
</dbReference>
<evidence type="ECO:0000256" key="3">
    <source>
        <dbReference type="ARBA" id="ARBA00022825"/>
    </source>
</evidence>
<comment type="subcellular location">
    <subcellularLocation>
        <location evidence="1">Membrane</location>
        <topology evidence="1">Single-pass membrane protein</topology>
    </subcellularLocation>
</comment>
<dbReference type="OrthoDB" id="4217619at2759"/>
<proteinExistence type="inferred from homology"/>
<dbReference type="Proteomes" id="UP000051574">
    <property type="component" value="Unassembled WGS sequence"/>
</dbReference>
<organism evidence="5 6">
    <name type="scientific">Oryctes borbonicus</name>
    <dbReference type="NCBI Taxonomy" id="1629725"/>
    <lineage>
        <taxon>Eukaryota</taxon>
        <taxon>Metazoa</taxon>
        <taxon>Ecdysozoa</taxon>
        <taxon>Arthropoda</taxon>
        <taxon>Hexapoda</taxon>
        <taxon>Insecta</taxon>
        <taxon>Pterygota</taxon>
        <taxon>Neoptera</taxon>
        <taxon>Endopterygota</taxon>
        <taxon>Coleoptera</taxon>
        <taxon>Polyphaga</taxon>
        <taxon>Scarabaeiformia</taxon>
        <taxon>Scarabaeidae</taxon>
        <taxon>Dynastinae</taxon>
        <taxon>Oryctes</taxon>
    </lineage>
</organism>
<evidence type="ECO:0000259" key="4">
    <source>
        <dbReference type="PROSITE" id="PS50106"/>
    </source>
</evidence>
<dbReference type="Pfam" id="PF17820">
    <property type="entry name" value="PDZ_6"/>
    <property type="match status" value="1"/>
</dbReference>
<keyword evidence="3" id="KW-0378">Hydrolase</keyword>
<keyword evidence="6" id="KW-1185">Reference proteome</keyword>
<dbReference type="GO" id="GO:0012501">
    <property type="term" value="P:programmed cell death"/>
    <property type="evidence" value="ECO:0007669"/>
    <property type="project" value="TreeGrafter"/>
</dbReference>
<dbReference type="PANTHER" id="PTHR22939:SF129">
    <property type="entry name" value="SERINE PROTEASE HTRA2, MITOCHONDRIAL"/>
    <property type="match status" value="1"/>
</dbReference>
<gene>
    <name evidence="5" type="ORF">AMK59_3540</name>
</gene>